<name>Q0RDX3_FRAAA</name>
<evidence type="ECO:0000313" key="2">
    <source>
        <dbReference type="Proteomes" id="UP000000657"/>
    </source>
</evidence>
<gene>
    <name evidence="1" type="ordered locus">FRAAL5711</name>
</gene>
<proteinExistence type="predicted"/>
<dbReference type="KEGG" id="fal:FRAAL5711"/>
<reference evidence="1 2" key="1">
    <citation type="journal article" date="2007" name="Genome Res.">
        <title>Genome characteristics of facultatively symbiotic Frankia sp. strains reflect host range and host plant biogeography.</title>
        <authorList>
            <person name="Normand P."/>
            <person name="Lapierre P."/>
            <person name="Tisa L.S."/>
            <person name="Gogarten J.P."/>
            <person name="Alloisio N."/>
            <person name="Bagnarol E."/>
            <person name="Bassi C.A."/>
            <person name="Berry A.M."/>
            <person name="Bickhart D.M."/>
            <person name="Choisne N."/>
            <person name="Couloux A."/>
            <person name="Cournoyer B."/>
            <person name="Cruveiller S."/>
            <person name="Daubin V."/>
            <person name="Demange N."/>
            <person name="Francino M.P."/>
            <person name="Goltsman E."/>
            <person name="Huang Y."/>
            <person name="Kopp O.R."/>
            <person name="Labarre L."/>
            <person name="Lapidus A."/>
            <person name="Lavire C."/>
            <person name="Marechal J."/>
            <person name="Martinez M."/>
            <person name="Mastronunzio J.E."/>
            <person name="Mullin B.C."/>
            <person name="Niemann J."/>
            <person name="Pujic P."/>
            <person name="Rawnsley T."/>
            <person name="Rouy Z."/>
            <person name="Schenowitz C."/>
            <person name="Sellstedt A."/>
            <person name="Tavares F."/>
            <person name="Tomkins J.P."/>
            <person name="Vallenet D."/>
            <person name="Valverde C."/>
            <person name="Wall L.G."/>
            <person name="Wang Y."/>
            <person name="Medigue C."/>
            <person name="Benson D.R."/>
        </authorList>
    </citation>
    <scope>NUCLEOTIDE SEQUENCE [LARGE SCALE GENOMIC DNA]</scope>
    <source>
        <strain evidence="2">DSM 45986 / CECT 9034 / ACN14a</strain>
    </source>
</reference>
<dbReference type="Gene3D" id="3.40.830.10">
    <property type="entry name" value="LigB-like"/>
    <property type="match status" value="2"/>
</dbReference>
<dbReference type="STRING" id="326424.FRAAL5711"/>
<evidence type="ECO:0008006" key="3">
    <source>
        <dbReference type="Google" id="ProtNLM"/>
    </source>
</evidence>
<protein>
    <recommendedName>
        <fullName evidence="3">Extradiol ring-cleavage dioxygenase class III enzyme subunit B domain-containing protein</fullName>
    </recommendedName>
</protein>
<dbReference type="SUPFAM" id="SSF53213">
    <property type="entry name" value="LigB-like"/>
    <property type="match status" value="1"/>
</dbReference>
<dbReference type="CDD" id="cd07951">
    <property type="entry name" value="ED_3B_N_AMMECR1"/>
    <property type="match status" value="1"/>
</dbReference>
<dbReference type="RefSeq" id="WP_011606785.1">
    <property type="nucleotide sequence ID" value="NC_008278.1"/>
</dbReference>
<organism evidence="1 2">
    <name type="scientific">Frankia alni (strain DSM 45986 / CECT 9034 / ACN14a)</name>
    <dbReference type="NCBI Taxonomy" id="326424"/>
    <lineage>
        <taxon>Bacteria</taxon>
        <taxon>Bacillati</taxon>
        <taxon>Actinomycetota</taxon>
        <taxon>Actinomycetes</taxon>
        <taxon>Frankiales</taxon>
        <taxon>Frankiaceae</taxon>
        <taxon>Frankia</taxon>
    </lineage>
</organism>
<dbReference type="EMBL" id="CT573213">
    <property type="protein sequence ID" value="CAJ64343.1"/>
    <property type="molecule type" value="Genomic_DNA"/>
</dbReference>
<dbReference type="Proteomes" id="UP000000657">
    <property type="component" value="Chromosome"/>
</dbReference>
<evidence type="ECO:0000313" key="1">
    <source>
        <dbReference type="EMBL" id="CAJ64343.1"/>
    </source>
</evidence>
<sequence>MTLVAAAVCPHPPLLVPEVGRGEQVHARAAAVDAVRRLCAARPDGIVVVGDAPAETRFGSESAGSLAGFGVDLRVPLGPPPAGPPFAGPPFAGPPFAGPPVPGPSAAVAPSLPLSLTVGAWLLASAGWSGDRAALGVPAGHSPRQAADLGERLVVQARPGQRLALLVMGDGSARRTLKAPGGFDERAAAFDAAAAAALAGPDPGALLDLDPELAAELLAAGRASWQVLAGALLAATRDDTPTEAWSSELTYDDAPYGVGYLVAVWNRGVAQGGRESG</sequence>
<keyword evidence="2" id="KW-1185">Reference proteome</keyword>
<dbReference type="eggNOG" id="COG3885">
    <property type="taxonomic scope" value="Bacteria"/>
</dbReference>
<dbReference type="HOGENOM" id="CLU_090899_0_0_11"/>
<dbReference type="AlphaFoldDB" id="Q0RDX3"/>
<accession>Q0RDX3</accession>
<dbReference type="OrthoDB" id="4543339at2"/>